<evidence type="ECO:0000313" key="2">
    <source>
        <dbReference type="EMBL" id="KAJ0981562.1"/>
    </source>
</evidence>
<sequence length="189" mass="20372">MVGRLCTPAGYRRCSDRRRRFSAAAGKKLTVATPDHGWSTSEAPSCCQRRTPPLSPDKKQKSEVLCSSISAPLVVAESLTSNPQRSVYLIRQKKKEGALPSQRSSAIEPPEFPLHPSVAESSKPTPLPEKITKARNPARAVFSRNAPVVHHIAAKPRPAAEGMPKSISPPSGSLKSAPSLAKHLKLAHH</sequence>
<protein>
    <submittedName>
        <fullName evidence="2">Uncharacterized protein</fullName>
    </submittedName>
</protein>
<name>A0A9D5CZ11_9LILI</name>
<proteinExistence type="predicted"/>
<gene>
    <name evidence="2" type="ORF">J5N97_009817</name>
</gene>
<feature type="region of interest" description="Disordered" evidence="1">
    <location>
        <begin position="93"/>
        <end position="189"/>
    </location>
</feature>
<dbReference type="EMBL" id="JAGGNH010000002">
    <property type="protein sequence ID" value="KAJ0981562.1"/>
    <property type="molecule type" value="Genomic_DNA"/>
</dbReference>
<accession>A0A9D5CZ11</accession>
<evidence type="ECO:0000256" key="1">
    <source>
        <dbReference type="SAM" id="MobiDB-lite"/>
    </source>
</evidence>
<organism evidence="2 3">
    <name type="scientific">Dioscorea zingiberensis</name>
    <dbReference type="NCBI Taxonomy" id="325984"/>
    <lineage>
        <taxon>Eukaryota</taxon>
        <taxon>Viridiplantae</taxon>
        <taxon>Streptophyta</taxon>
        <taxon>Embryophyta</taxon>
        <taxon>Tracheophyta</taxon>
        <taxon>Spermatophyta</taxon>
        <taxon>Magnoliopsida</taxon>
        <taxon>Liliopsida</taxon>
        <taxon>Dioscoreales</taxon>
        <taxon>Dioscoreaceae</taxon>
        <taxon>Dioscorea</taxon>
    </lineage>
</organism>
<keyword evidence="3" id="KW-1185">Reference proteome</keyword>
<feature type="region of interest" description="Disordered" evidence="1">
    <location>
        <begin position="30"/>
        <end position="61"/>
    </location>
</feature>
<dbReference type="AlphaFoldDB" id="A0A9D5CZ11"/>
<reference evidence="2" key="1">
    <citation type="submission" date="2021-03" db="EMBL/GenBank/DDBJ databases">
        <authorList>
            <person name="Li Z."/>
            <person name="Yang C."/>
        </authorList>
    </citation>
    <scope>NUCLEOTIDE SEQUENCE</scope>
    <source>
        <strain evidence="2">Dzin_1.0</strain>
        <tissue evidence="2">Leaf</tissue>
    </source>
</reference>
<comment type="caution">
    <text evidence="2">The sequence shown here is derived from an EMBL/GenBank/DDBJ whole genome shotgun (WGS) entry which is preliminary data.</text>
</comment>
<reference evidence="2" key="2">
    <citation type="journal article" date="2022" name="Hortic Res">
        <title>The genome of Dioscorea zingiberensis sheds light on the biosynthesis, origin and evolution of the medicinally important diosgenin saponins.</title>
        <authorList>
            <person name="Li Y."/>
            <person name="Tan C."/>
            <person name="Li Z."/>
            <person name="Guo J."/>
            <person name="Li S."/>
            <person name="Chen X."/>
            <person name="Wang C."/>
            <person name="Dai X."/>
            <person name="Yang H."/>
            <person name="Song W."/>
            <person name="Hou L."/>
            <person name="Xu J."/>
            <person name="Tong Z."/>
            <person name="Xu A."/>
            <person name="Yuan X."/>
            <person name="Wang W."/>
            <person name="Yang Q."/>
            <person name="Chen L."/>
            <person name="Sun Z."/>
            <person name="Wang K."/>
            <person name="Pan B."/>
            <person name="Chen J."/>
            <person name="Bao Y."/>
            <person name="Liu F."/>
            <person name="Qi X."/>
            <person name="Gang D.R."/>
            <person name="Wen J."/>
            <person name="Li J."/>
        </authorList>
    </citation>
    <scope>NUCLEOTIDE SEQUENCE</scope>
    <source>
        <strain evidence="2">Dzin_1.0</strain>
    </source>
</reference>
<evidence type="ECO:0000313" key="3">
    <source>
        <dbReference type="Proteomes" id="UP001085076"/>
    </source>
</evidence>
<dbReference type="Proteomes" id="UP001085076">
    <property type="component" value="Miscellaneous, Linkage group lg02"/>
</dbReference>